<dbReference type="AlphaFoldDB" id="A0AAW2TAA3"/>
<reference evidence="1" key="1">
    <citation type="submission" date="2020-06" db="EMBL/GenBank/DDBJ databases">
        <authorList>
            <person name="Li T."/>
            <person name="Hu X."/>
            <person name="Zhang T."/>
            <person name="Song X."/>
            <person name="Zhang H."/>
            <person name="Dai N."/>
            <person name="Sheng W."/>
            <person name="Hou X."/>
            <person name="Wei L."/>
        </authorList>
    </citation>
    <scope>NUCLEOTIDE SEQUENCE</scope>
    <source>
        <strain evidence="1">KEN1</strain>
        <tissue evidence="1">Leaf</tissue>
    </source>
</reference>
<accession>A0AAW2TAA3</accession>
<dbReference type="PANTHER" id="PTHR33116">
    <property type="entry name" value="REVERSE TRANSCRIPTASE ZINC-BINDING DOMAIN-CONTAINING PROTEIN-RELATED-RELATED"/>
    <property type="match status" value="1"/>
</dbReference>
<name>A0AAW2TAA3_9LAMI</name>
<gene>
    <name evidence="1" type="ORF">Slati_4214000</name>
</gene>
<comment type="caution">
    <text evidence="1">The sequence shown here is derived from an EMBL/GenBank/DDBJ whole genome shotgun (WGS) entry which is preliminary data.</text>
</comment>
<reference evidence="1" key="2">
    <citation type="journal article" date="2024" name="Plant">
        <title>Genomic evolution and insights into agronomic trait innovations of Sesamum species.</title>
        <authorList>
            <person name="Miao H."/>
            <person name="Wang L."/>
            <person name="Qu L."/>
            <person name="Liu H."/>
            <person name="Sun Y."/>
            <person name="Le M."/>
            <person name="Wang Q."/>
            <person name="Wei S."/>
            <person name="Zheng Y."/>
            <person name="Lin W."/>
            <person name="Duan Y."/>
            <person name="Cao H."/>
            <person name="Xiong S."/>
            <person name="Wang X."/>
            <person name="Wei L."/>
            <person name="Li C."/>
            <person name="Ma Q."/>
            <person name="Ju M."/>
            <person name="Zhao R."/>
            <person name="Li G."/>
            <person name="Mu C."/>
            <person name="Tian Q."/>
            <person name="Mei H."/>
            <person name="Zhang T."/>
            <person name="Gao T."/>
            <person name="Zhang H."/>
        </authorList>
    </citation>
    <scope>NUCLEOTIDE SEQUENCE</scope>
    <source>
        <strain evidence="1">KEN1</strain>
    </source>
</reference>
<dbReference type="EMBL" id="JACGWN010000015">
    <property type="protein sequence ID" value="KAL0401841.1"/>
    <property type="molecule type" value="Genomic_DNA"/>
</dbReference>
<proteinExistence type="predicted"/>
<organism evidence="1">
    <name type="scientific">Sesamum latifolium</name>
    <dbReference type="NCBI Taxonomy" id="2727402"/>
    <lineage>
        <taxon>Eukaryota</taxon>
        <taxon>Viridiplantae</taxon>
        <taxon>Streptophyta</taxon>
        <taxon>Embryophyta</taxon>
        <taxon>Tracheophyta</taxon>
        <taxon>Spermatophyta</taxon>
        <taxon>Magnoliopsida</taxon>
        <taxon>eudicotyledons</taxon>
        <taxon>Gunneridae</taxon>
        <taxon>Pentapetalae</taxon>
        <taxon>asterids</taxon>
        <taxon>lamiids</taxon>
        <taxon>Lamiales</taxon>
        <taxon>Pedaliaceae</taxon>
        <taxon>Sesamum</taxon>
    </lineage>
</organism>
<evidence type="ECO:0000313" key="1">
    <source>
        <dbReference type="EMBL" id="KAL0401841.1"/>
    </source>
</evidence>
<protein>
    <recommendedName>
        <fullName evidence="2">Reverse transcriptase</fullName>
    </recommendedName>
</protein>
<dbReference type="PANTHER" id="PTHR33116:SF76">
    <property type="entry name" value="DUF4283 DOMAIN-CONTAINING PROTEIN"/>
    <property type="match status" value="1"/>
</dbReference>
<evidence type="ECO:0008006" key="2">
    <source>
        <dbReference type="Google" id="ProtNLM"/>
    </source>
</evidence>
<sequence length="255" mass="28700">METVEEDAWLVLGDFNTVLDLSEVCGSFGDISTAMAFRPFSIRRRGVSLVMRSLRQYKSFFVQAGGLVTIYYLGKTYFMVIIDGIYPSDEHSVVLFRDSLQMFFDLSGLHANISKSQLILSKSAIPIRQQLLTILGFQEGILPMRYLGLPLISSWLTTDDCRSLLIKLDEKLNGWGSLQLSYAARVQLLKSVTSALNVYWAMAFILPNEVIRAIEARMRKFLWQGGTGTGMAKVAWSDVCRPLEEGVKESEPFTL</sequence>